<protein>
    <submittedName>
        <fullName evidence="12">Superoxide dismutase</fullName>
    </submittedName>
</protein>
<dbReference type="InterPro" id="IPR002126">
    <property type="entry name" value="Cadherin-like_dom"/>
</dbReference>
<evidence type="ECO:0000256" key="5">
    <source>
        <dbReference type="ARBA" id="ARBA00022837"/>
    </source>
</evidence>
<dbReference type="PANTHER" id="PTHR24027">
    <property type="entry name" value="CADHERIN-23"/>
    <property type="match status" value="1"/>
</dbReference>
<dbReference type="InterPro" id="IPR039808">
    <property type="entry name" value="Cadherin"/>
</dbReference>
<comment type="subcellular location">
    <subcellularLocation>
        <location evidence="1">Membrane</location>
        <topology evidence="1">Single-pass membrane protein</topology>
    </subcellularLocation>
</comment>
<dbReference type="CDD" id="cd00305">
    <property type="entry name" value="Cu-Zn_Superoxide_Dismutase"/>
    <property type="match status" value="1"/>
</dbReference>
<accession>A0A183BZB1</accession>
<dbReference type="Gene3D" id="2.60.40.60">
    <property type="entry name" value="Cadherins"/>
    <property type="match status" value="3"/>
</dbReference>
<evidence type="ECO:0000256" key="9">
    <source>
        <dbReference type="SAM" id="MobiDB-lite"/>
    </source>
</evidence>
<dbReference type="WBParaSite" id="GPLIN_000595200">
    <property type="protein sequence ID" value="GPLIN_000595200"/>
    <property type="gene ID" value="GPLIN_000595200"/>
</dbReference>
<reference evidence="12" key="3">
    <citation type="submission" date="2016-06" db="UniProtKB">
        <authorList>
            <consortium name="WormBaseParasite"/>
        </authorList>
    </citation>
    <scope>IDENTIFICATION</scope>
</reference>
<evidence type="ECO:0000256" key="8">
    <source>
        <dbReference type="PROSITE-ProRule" id="PRU00043"/>
    </source>
</evidence>
<feature type="domain" description="Cadherin" evidence="10">
    <location>
        <begin position="510"/>
        <end position="582"/>
    </location>
</feature>
<dbReference type="AlphaFoldDB" id="A0A183BZB1"/>
<dbReference type="GO" id="GO:0006801">
    <property type="term" value="P:superoxide metabolic process"/>
    <property type="evidence" value="ECO:0007669"/>
    <property type="project" value="InterPro"/>
</dbReference>
<dbReference type="PROSITE" id="PS50268">
    <property type="entry name" value="CADHERIN_2"/>
    <property type="match status" value="3"/>
</dbReference>
<dbReference type="CDD" id="cd11304">
    <property type="entry name" value="Cadherin_repeat"/>
    <property type="match status" value="3"/>
</dbReference>
<evidence type="ECO:0000256" key="2">
    <source>
        <dbReference type="ARBA" id="ARBA00022692"/>
    </source>
</evidence>
<evidence type="ECO:0000313" key="11">
    <source>
        <dbReference type="Proteomes" id="UP000050741"/>
    </source>
</evidence>
<dbReference type="InterPro" id="IPR020894">
    <property type="entry name" value="Cadherin_CS"/>
</dbReference>
<sequence>MTKRKAISTIVGHGVNGTVTFTQATDKAPVVVEGTISGLKIGEVFGLHVHEFGNLSEHGMSAGGHFNPKNVAHGSRTDEIRHLGDLGNIYSDAFGVAKIGFVDDRVSLFGPDAILGRSLIVSKNRDDLGRGEGEATLLSKVTGNSGGFHAGGAILASNAPRRGFSAGGGLLTEQYERVFVEENEGQMELTRLHAHFPDGGPGPITYTLQSGDQSTFSVDPISGKVLLLRALDAESEPGQLPPVHRLKVGTAEQHKPDQFVMEPGLAHSCEMTIHVVDINDWIPNFAQEKYEFKIAESATSGTIVGQVVAFDQDLTAPNNKIRYELLEQQQQSAAERRRQRNPFQIDTESGQIVVSDAEQLAHLAGQTVHLVAKAVDGGLEGTEQNGTAQVEIVVTEEMARTTMSAPAVTTTVATTTKKFGDEDDEASPTAAASPLAPSVKSRTTGSASEISAPIWTVHAPPLPPATIAAVQTASPQIQFVAHMFNASVAEGKRPPVLQTLEVHNKPRDTRFTICAIREGNVKGAFSVTPNLRGDCEVRTQMQLDRESVANYRMNVSIQNGVQTDSAIVAVSVLDINDNKPKFVDATTASSSSAASSFDTSFAVLSLETEANAQFFSLTVLIALHGLIS</sequence>
<dbReference type="GO" id="GO:0016342">
    <property type="term" value="C:catenin complex"/>
    <property type="evidence" value="ECO:0007669"/>
    <property type="project" value="TreeGrafter"/>
</dbReference>
<evidence type="ECO:0000256" key="6">
    <source>
        <dbReference type="ARBA" id="ARBA00022989"/>
    </source>
</evidence>
<dbReference type="PRINTS" id="PR00205">
    <property type="entry name" value="CADHERIN"/>
</dbReference>
<reference evidence="11" key="1">
    <citation type="submission" date="2013-12" db="EMBL/GenBank/DDBJ databases">
        <authorList>
            <person name="Aslett M."/>
        </authorList>
    </citation>
    <scope>NUCLEOTIDE SEQUENCE [LARGE SCALE GENOMIC DNA]</scope>
    <source>
        <strain evidence="11">Lindley</strain>
    </source>
</reference>
<dbReference type="GO" id="GO:0005509">
    <property type="term" value="F:calcium ion binding"/>
    <property type="evidence" value="ECO:0007669"/>
    <property type="project" value="UniProtKB-UniRule"/>
</dbReference>
<dbReference type="Pfam" id="PF00028">
    <property type="entry name" value="Cadherin"/>
    <property type="match status" value="1"/>
</dbReference>
<name>A0A183BZB1_GLOPA</name>
<keyword evidence="4" id="KW-0677">Repeat</keyword>
<dbReference type="SUPFAM" id="SSF49329">
    <property type="entry name" value="Cu,Zn superoxide dismutase-like"/>
    <property type="match status" value="1"/>
</dbReference>
<keyword evidence="2" id="KW-0812">Transmembrane</keyword>
<dbReference type="PANTHER" id="PTHR24027:SF422">
    <property type="entry name" value="CADHERIN DOMAIN-CONTAINING PROTEIN"/>
    <property type="match status" value="1"/>
</dbReference>
<feature type="domain" description="Cadherin" evidence="10">
    <location>
        <begin position="286"/>
        <end position="408"/>
    </location>
</feature>
<dbReference type="GO" id="GO:0007156">
    <property type="term" value="P:homophilic cell adhesion via plasma membrane adhesion molecules"/>
    <property type="evidence" value="ECO:0007669"/>
    <property type="project" value="InterPro"/>
</dbReference>
<reference evidence="11" key="2">
    <citation type="submission" date="2014-05" db="EMBL/GenBank/DDBJ databases">
        <title>The genome and life-stage specific transcriptomes of Globodera pallida elucidate key aspects of plant parasitism by a cyst nematode.</title>
        <authorList>
            <person name="Cotton J.A."/>
            <person name="Lilley C.J."/>
            <person name="Jones L.M."/>
            <person name="Kikuchi T."/>
            <person name="Reid A.J."/>
            <person name="Thorpe P."/>
            <person name="Tsai I.J."/>
            <person name="Beasley H."/>
            <person name="Blok V."/>
            <person name="Cock P.J.A."/>
            <person name="Van den Akker S.E."/>
            <person name="Holroyd N."/>
            <person name="Hunt M."/>
            <person name="Mantelin S."/>
            <person name="Naghra H."/>
            <person name="Pain A."/>
            <person name="Palomares-Rius J.E."/>
            <person name="Zarowiecki M."/>
            <person name="Berriman M."/>
            <person name="Jones J.T."/>
            <person name="Urwin P.E."/>
        </authorList>
    </citation>
    <scope>NUCLEOTIDE SEQUENCE [LARGE SCALE GENOMIC DNA]</scope>
    <source>
        <strain evidence="11">Lindley</strain>
    </source>
</reference>
<dbReference type="InterPro" id="IPR015919">
    <property type="entry name" value="Cadherin-like_sf"/>
</dbReference>
<evidence type="ECO:0000313" key="12">
    <source>
        <dbReference type="WBParaSite" id="GPLIN_000595200"/>
    </source>
</evidence>
<organism evidence="11 12">
    <name type="scientific">Globodera pallida</name>
    <name type="common">Potato cyst nematode worm</name>
    <name type="synonym">Heterodera pallida</name>
    <dbReference type="NCBI Taxonomy" id="36090"/>
    <lineage>
        <taxon>Eukaryota</taxon>
        <taxon>Metazoa</taxon>
        <taxon>Ecdysozoa</taxon>
        <taxon>Nematoda</taxon>
        <taxon>Chromadorea</taxon>
        <taxon>Rhabditida</taxon>
        <taxon>Tylenchina</taxon>
        <taxon>Tylenchomorpha</taxon>
        <taxon>Tylenchoidea</taxon>
        <taxon>Heteroderidae</taxon>
        <taxon>Heteroderinae</taxon>
        <taxon>Globodera</taxon>
    </lineage>
</organism>
<dbReference type="PRINTS" id="PR00068">
    <property type="entry name" value="CUZNDISMTASE"/>
</dbReference>
<keyword evidence="6" id="KW-1133">Transmembrane helix</keyword>
<evidence type="ECO:0000259" key="10">
    <source>
        <dbReference type="PROSITE" id="PS50268"/>
    </source>
</evidence>
<feature type="region of interest" description="Disordered" evidence="9">
    <location>
        <begin position="419"/>
        <end position="444"/>
    </location>
</feature>
<dbReference type="GO" id="GO:0045296">
    <property type="term" value="F:cadherin binding"/>
    <property type="evidence" value="ECO:0007669"/>
    <property type="project" value="TreeGrafter"/>
</dbReference>
<evidence type="ECO:0000256" key="3">
    <source>
        <dbReference type="ARBA" id="ARBA00022729"/>
    </source>
</evidence>
<feature type="compositionally biased region" description="Low complexity" evidence="9">
    <location>
        <begin position="427"/>
        <end position="438"/>
    </location>
</feature>
<dbReference type="GO" id="GO:0008013">
    <property type="term" value="F:beta-catenin binding"/>
    <property type="evidence" value="ECO:0007669"/>
    <property type="project" value="TreeGrafter"/>
</dbReference>
<dbReference type="GO" id="GO:0016477">
    <property type="term" value="P:cell migration"/>
    <property type="evidence" value="ECO:0007669"/>
    <property type="project" value="TreeGrafter"/>
</dbReference>
<dbReference type="SMART" id="SM00112">
    <property type="entry name" value="CA"/>
    <property type="match status" value="3"/>
</dbReference>
<dbReference type="SUPFAM" id="SSF49313">
    <property type="entry name" value="Cadherin-like"/>
    <property type="match status" value="3"/>
</dbReference>
<feature type="domain" description="Cadherin" evidence="10">
    <location>
        <begin position="172"/>
        <end position="285"/>
    </location>
</feature>
<dbReference type="InterPro" id="IPR001424">
    <property type="entry name" value="SOD_Cu_Zn_dom"/>
</dbReference>
<dbReference type="Pfam" id="PF00080">
    <property type="entry name" value="Sod_Cu"/>
    <property type="match status" value="1"/>
</dbReference>
<keyword evidence="5 8" id="KW-0106">Calcium</keyword>
<proteinExistence type="predicted"/>
<evidence type="ECO:0000256" key="7">
    <source>
        <dbReference type="ARBA" id="ARBA00023136"/>
    </source>
</evidence>
<evidence type="ECO:0000256" key="4">
    <source>
        <dbReference type="ARBA" id="ARBA00022737"/>
    </source>
</evidence>
<dbReference type="Proteomes" id="UP000050741">
    <property type="component" value="Unassembled WGS sequence"/>
</dbReference>
<keyword evidence="3" id="KW-0732">Signal</keyword>
<dbReference type="InterPro" id="IPR036423">
    <property type="entry name" value="SOD-like_Cu/Zn_dom_sf"/>
</dbReference>
<keyword evidence="7" id="KW-0472">Membrane</keyword>
<dbReference type="Gene3D" id="2.60.40.200">
    <property type="entry name" value="Superoxide dismutase, copper/zinc binding domain"/>
    <property type="match status" value="1"/>
</dbReference>
<keyword evidence="11" id="KW-1185">Reference proteome</keyword>
<dbReference type="PROSITE" id="PS00232">
    <property type="entry name" value="CADHERIN_1"/>
    <property type="match status" value="1"/>
</dbReference>
<evidence type="ECO:0000256" key="1">
    <source>
        <dbReference type="ARBA" id="ARBA00004167"/>
    </source>
</evidence>